<dbReference type="RefSeq" id="WP_308993905.1">
    <property type="nucleotide sequence ID" value="NZ_CP155618.1"/>
</dbReference>
<feature type="chain" id="PRO_5043358120" evidence="1">
    <location>
        <begin position="19"/>
        <end position="157"/>
    </location>
</feature>
<accession>A0AAU7EBI5</accession>
<keyword evidence="1" id="KW-0732">Signal</keyword>
<keyword evidence="4" id="KW-1185">Reference proteome</keyword>
<proteinExistence type="predicted"/>
<evidence type="ECO:0000256" key="1">
    <source>
        <dbReference type="SAM" id="SignalP"/>
    </source>
</evidence>
<protein>
    <submittedName>
        <fullName evidence="3">Protein-disulfide reductase DsbD domain-containing protein</fullName>
    </submittedName>
</protein>
<evidence type="ECO:0000259" key="2">
    <source>
        <dbReference type="Pfam" id="PF11412"/>
    </source>
</evidence>
<reference evidence="3" key="1">
    <citation type="submission" date="2024-04" db="EMBL/GenBank/DDBJ databases">
        <title>Mariniflexile litorale, isolated from the shallow sediments of the Sea of Japan.</title>
        <authorList>
            <person name="Romanenko L."/>
            <person name="Isaeva M."/>
        </authorList>
    </citation>
    <scope>NUCLEOTIDE SEQUENCE [LARGE SCALE GENOMIC DNA]</scope>
    <source>
        <strain evidence="3">KMM 9835</strain>
    </source>
</reference>
<name>A0AAU7EBI5_9FLAO</name>
<dbReference type="Pfam" id="PF11412">
    <property type="entry name" value="DsbD_N"/>
    <property type="match status" value="1"/>
</dbReference>
<dbReference type="AlphaFoldDB" id="A0AAU7EBI5"/>
<dbReference type="Proteomes" id="UP001224325">
    <property type="component" value="Chromosome"/>
</dbReference>
<organism evidence="3 4">
    <name type="scientific">Mariniflexile litorale</name>
    <dbReference type="NCBI Taxonomy" id="3045158"/>
    <lineage>
        <taxon>Bacteria</taxon>
        <taxon>Pseudomonadati</taxon>
        <taxon>Bacteroidota</taxon>
        <taxon>Flavobacteriia</taxon>
        <taxon>Flavobacteriales</taxon>
        <taxon>Flavobacteriaceae</taxon>
        <taxon>Mariniflexile</taxon>
    </lineage>
</organism>
<gene>
    <name evidence="3" type="ORF">QLS71_014035</name>
</gene>
<sequence length="157" mass="17853">MKLITILSVLLGTAALSAQILTPAHWSSRLSKEAIRPGETVELIFSVRLDRNWHLYSNVQNYKIGPLPAVFEFKPHSSYKLLEGVVAIGSQKEYDPVFEVYVNYFENTAEFRQKVKILSKNPIIKGFYEYQVCSIADGKCVMGTGDFEFKIQTIKQI</sequence>
<dbReference type="InterPro" id="IPR028250">
    <property type="entry name" value="DsbDN"/>
</dbReference>
<feature type="signal peptide" evidence="1">
    <location>
        <begin position="1"/>
        <end position="18"/>
    </location>
</feature>
<evidence type="ECO:0000313" key="4">
    <source>
        <dbReference type="Proteomes" id="UP001224325"/>
    </source>
</evidence>
<dbReference type="KEGG" id="mlil:QLS71_014035"/>
<dbReference type="EMBL" id="CP155618">
    <property type="protein sequence ID" value="XBL13434.1"/>
    <property type="molecule type" value="Genomic_DNA"/>
</dbReference>
<evidence type="ECO:0000313" key="3">
    <source>
        <dbReference type="EMBL" id="XBL13434.1"/>
    </source>
</evidence>
<feature type="domain" description="Thiol:disulfide interchange protein DsbD N-terminal" evidence="2">
    <location>
        <begin position="35"/>
        <end position="147"/>
    </location>
</feature>